<proteinExistence type="predicted"/>
<dbReference type="EMBL" id="FNOK01000003">
    <property type="protein sequence ID" value="SDW39920.1"/>
    <property type="molecule type" value="Genomic_DNA"/>
</dbReference>
<evidence type="ECO:0000256" key="1">
    <source>
        <dbReference type="SAM" id="MobiDB-lite"/>
    </source>
</evidence>
<name>A0A1H2T7V9_9PSEU</name>
<evidence type="ECO:0000313" key="3">
    <source>
        <dbReference type="Proteomes" id="UP000199529"/>
    </source>
</evidence>
<reference evidence="3" key="1">
    <citation type="submission" date="2016-10" db="EMBL/GenBank/DDBJ databases">
        <authorList>
            <person name="Varghese N."/>
            <person name="Submissions S."/>
        </authorList>
    </citation>
    <scope>NUCLEOTIDE SEQUENCE [LARGE SCALE GENOMIC DNA]</scope>
    <source>
        <strain evidence="3">CGMCC 4.3530</strain>
    </source>
</reference>
<sequence>MPALPIPDAPPPNTVEANGLSHSNAAAREPRRERSGPSASATVRLCLVDPAAGADEIVTAAVSVITRTYTVPGDRIMLATSAVPTSTSRQCRDRLAESILRLGRGATTTADHSPRRSPGSGTSGGCSSGTSRSGSGLGPRHDRLIEPVSNPTDRPSLNGPSGSNSDGFALIIAGWSDCPVEPWALADSALDLAAGGAVVVLTRSSDQRSGRSLRSRHLTHLAAQAGLILTDRLILAHQLPSAARPPTGQDRRAIARGGHRRIHTAAQVFRHSNPQSEVRDA</sequence>
<keyword evidence="3" id="KW-1185">Reference proteome</keyword>
<feature type="compositionally biased region" description="Pro residues" evidence="1">
    <location>
        <begin position="1"/>
        <end position="13"/>
    </location>
</feature>
<feature type="region of interest" description="Disordered" evidence="1">
    <location>
        <begin position="1"/>
        <end position="39"/>
    </location>
</feature>
<gene>
    <name evidence="2" type="ORF">SAMN05216215_100317</name>
</gene>
<organism evidence="2 3">
    <name type="scientific">Saccharopolyspora shandongensis</name>
    <dbReference type="NCBI Taxonomy" id="418495"/>
    <lineage>
        <taxon>Bacteria</taxon>
        <taxon>Bacillati</taxon>
        <taxon>Actinomycetota</taxon>
        <taxon>Actinomycetes</taxon>
        <taxon>Pseudonocardiales</taxon>
        <taxon>Pseudonocardiaceae</taxon>
        <taxon>Saccharopolyspora</taxon>
    </lineage>
</organism>
<accession>A0A1H2T7V9</accession>
<dbReference type="AlphaFoldDB" id="A0A1H2T7V9"/>
<dbReference type="Proteomes" id="UP000199529">
    <property type="component" value="Unassembled WGS sequence"/>
</dbReference>
<protein>
    <submittedName>
        <fullName evidence="2">Uncharacterized protein</fullName>
    </submittedName>
</protein>
<feature type="region of interest" description="Disordered" evidence="1">
    <location>
        <begin position="102"/>
        <end position="162"/>
    </location>
</feature>
<evidence type="ECO:0000313" key="2">
    <source>
        <dbReference type="EMBL" id="SDW39920.1"/>
    </source>
</evidence>
<feature type="compositionally biased region" description="Polar residues" evidence="1">
    <location>
        <begin position="149"/>
        <end position="162"/>
    </location>
</feature>